<evidence type="ECO:0000313" key="2">
    <source>
        <dbReference type="EMBL" id="GCD20778.1"/>
    </source>
</evidence>
<protein>
    <submittedName>
        <fullName evidence="2">Uncharacterized protein</fullName>
    </submittedName>
</protein>
<comment type="caution">
    <text evidence="2">The sequence shown here is derived from an EMBL/GenBank/DDBJ whole genome shotgun (WGS) entry which is preliminary data.</text>
</comment>
<dbReference type="OrthoDB" id="3731420at2"/>
<dbReference type="RefSeq" id="WP_124343287.1">
    <property type="nucleotide sequence ID" value="NZ_BHYL01000193.1"/>
</dbReference>
<dbReference type="AlphaFoldDB" id="A0A401V1I7"/>
<organism evidence="2 3">
    <name type="scientific">Cellulomonas algicola</name>
    <dbReference type="NCBI Taxonomy" id="2071633"/>
    <lineage>
        <taxon>Bacteria</taxon>
        <taxon>Bacillati</taxon>
        <taxon>Actinomycetota</taxon>
        <taxon>Actinomycetes</taxon>
        <taxon>Micrococcales</taxon>
        <taxon>Cellulomonadaceae</taxon>
        <taxon>Cellulomonas</taxon>
    </lineage>
</organism>
<keyword evidence="3" id="KW-1185">Reference proteome</keyword>
<dbReference type="InterPro" id="IPR045596">
    <property type="entry name" value="DUF6459"/>
</dbReference>
<dbReference type="Proteomes" id="UP000288246">
    <property type="component" value="Unassembled WGS sequence"/>
</dbReference>
<dbReference type="EMBL" id="BHYL01000193">
    <property type="protein sequence ID" value="GCD20778.1"/>
    <property type="molecule type" value="Genomic_DNA"/>
</dbReference>
<feature type="compositionally biased region" description="Low complexity" evidence="1">
    <location>
        <begin position="23"/>
        <end position="49"/>
    </location>
</feature>
<accession>A0A401V1I7</accession>
<reference evidence="2 3" key="1">
    <citation type="submission" date="2018-11" db="EMBL/GenBank/DDBJ databases">
        <title>Draft genome sequence of Cellulomonas takizawaensis strain TKZ-21.</title>
        <authorList>
            <person name="Yamamura H."/>
            <person name="Hayashi T."/>
            <person name="Hamada M."/>
            <person name="Serisawa Y."/>
            <person name="Matsuyama K."/>
            <person name="Nakagawa Y."/>
            <person name="Otoguro M."/>
            <person name="Yanagida F."/>
            <person name="Hayakawa M."/>
        </authorList>
    </citation>
    <scope>NUCLEOTIDE SEQUENCE [LARGE SCALE GENOMIC DNA]</scope>
    <source>
        <strain evidence="2 3">TKZ-21</strain>
    </source>
</reference>
<evidence type="ECO:0000256" key="1">
    <source>
        <dbReference type="SAM" id="MobiDB-lite"/>
    </source>
</evidence>
<evidence type="ECO:0000313" key="3">
    <source>
        <dbReference type="Proteomes" id="UP000288246"/>
    </source>
</evidence>
<feature type="region of interest" description="Disordered" evidence="1">
    <location>
        <begin position="16"/>
        <end position="131"/>
    </location>
</feature>
<proteinExistence type="predicted"/>
<dbReference type="Pfam" id="PF20060">
    <property type="entry name" value="DUF6459"/>
    <property type="match status" value="1"/>
</dbReference>
<sequence>MSAVTIEATAVERVFVRADADGDPPSAARPAPRLCAAPASPARARTTPDAGHRDTTSANHGLARPGSTPDPAHHDTANANHRLGRAGSPTDLDHRDTASAASALGRPSSPTDPAHRDTARTVRAAGPRARLVRTVEPAAPVRATGPRHVVPPTVAHRLDVLRVQDRSPVLDAADEDRGAVPAHDPGVLAGRIALATVEVLGGRRPIGQLARWLTPGVLDALQVRAALTLRVRGTSGRAPQVRRVRTSAVDEHTLEAGVVVEDGAIVRAVALRLETHRGAWRATVLEVG</sequence>
<name>A0A401V1I7_9CELL</name>
<gene>
    <name evidence="2" type="ORF">CTKZ_23400</name>
</gene>